<sequence>MQNETAIRDLIARTCLALDGNDYPAYLKLCATDFRYRITAYSPEIRKDMNWLEKDRKGMKDLLDLLPKQNMDRTPLTRHFSLFLVEPASGEGCVKVTSALQLFRTERQGGDTSLVAVGKYIDEIRVDAEGAAELVDREVRLDTRMLGKGYHVPF</sequence>
<dbReference type="EC" id="1.14.13.111" evidence="3"/>
<evidence type="ECO:0000256" key="1">
    <source>
        <dbReference type="ARBA" id="ARBA00009570"/>
    </source>
</evidence>
<protein>
    <submittedName>
        <fullName evidence="3">Methanesulfonate monooxygenase small subunit</fullName>
        <ecNumber evidence="3">1.14.13.111</ecNumber>
    </submittedName>
</protein>
<comment type="similarity">
    <text evidence="1">Belongs to the bacterial ring-hydroxylating dioxygenase beta subunit family.</text>
</comment>
<reference evidence="3" key="1">
    <citation type="submission" date="2023-07" db="EMBL/GenBank/DDBJ databases">
        <title>Sorghum-associated microbial communities from plants grown in Nebraska, USA.</title>
        <authorList>
            <person name="Schachtman D."/>
        </authorList>
    </citation>
    <scope>NUCLEOTIDE SEQUENCE</scope>
    <source>
        <strain evidence="3">DS3315</strain>
    </source>
</reference>
<dbReference type="SUPFAM" id="SSF54427">
    <property type="entry name" value="NTF2-like"/>
    <property type="match status" value="1"/>
</dbReference>
<dbReference type="InterPro" id="IPR000391">
    <property type="entry name" value="Rng_hydr_dOase-bsu"/>
</dbReference>
<comment type="caution">
    <text evidence="3">The sequence shown here is derived from an EMBL/GenBank/DDBJ whole genome shotgun (WGS) entry which is preliminary data.</text>
</comment>
<dbReference type="Proteomes" id="UP001224845">
    <property type="component" value="Unassembled WGS sequence"/>
</dbReference>
<dbReference type="RefSeq" id="WP_307591657.1">
    <property type="nucleotide sequence ID" value="NZ_JAUSRV010000001.1"/>
</dbReference>
<gene>
    <name evidence="3" type="ORF">J2W39_000206</name>
</gene>
<dbReference type="InterPro" id="IPR032710">
    <property type="entry name" value="NTF2-like_dom_sf"/>
</dbReference>
<dbReference type="AlphaFoldDB" id="A0AAW8E891"/>
<proteinExistence type="inferred from homology"/>
<evidence type="ECO:0000256" key="2">
    <source>
        <dbReference type="ARBA" id="ARBA00023002"/>
    </source>
</evidence>
<evidence type="ECO:0000313" key="4">
    <source>
        <dbReference type="Proteomes" id="UP001224845"/>
    </source>
</evidence>
<dbReference type="EMBL" id="JAUSRV010000001">
    <property type="protein sequence ID" value="MDP9968983.1"/>
    <property type="molecule type" value="Genomic_DNA"/>
</dbReference>
<evidence type="ECO:0000313" key="3">
    <source>
        <dbReference type="EMBL" id="MDP9968983.1"/>
    </source>
</evidence>
<name>A0AAW8E891_VARPD</name>
<keyword evidence="3" id="KW-0503">Monooxygenase</keyword>
<organism evidence="3 4">
    <name type="scientific">Variovorax paradoxus</name>
    <dbReference type="NCBI Taxonomy" id="34073"/>
    <lineage>
        <taxon>Bacteria</taxon>
        <taxon>Pseudomonadati</taxon>
        <taxon>Pseudomonadota</taxon>
        <taxon>Betaproteobacteria</taxon>
        <taxon>Burkholderiales</taxon>
        <taxon>Comamonadaceae</taxon>
        <taxon>Variovorax</taxon>
    </lineage>
</organism>
<dbReference type="Pfam" id="PF00866">
    <property type="entry name" value="Ring_hydroxyl_B"/>
    <property type="match status" value="1"/>
</dbReference>
<dbReference type="Gene3D" id="3.10.450.50">
    <property type="match status" value="1"/>
</dbReference>
<dbReference type="GO" id="GO:0018648">
    <property type="term" value="F:methanesulfonate monooxygenase activity"/>
    <property type="evidence" value="ECO:0007669"/>
    <property type="project" value="UniProtKB-EC"/>
</dbReference>
<accession>A0AAW8E891</accession>
<keyword evidence="2 3" id="KW-0560">Oxidoreductase</keyword>